<dbReference type="GO" id="GO:0016787">
    <property type="term" value="F:hydrolase activity"/>
    <property type="evidence" value="ECO:0007669"/>
    <property type="project" value="UniProtKB-KW"/>
</dbReference>
<dbReference type="PANTHER" id="PTHR11614">
    <property type="entry name" value="PHOSPHOLIPASE-RELATED"/>
    <property type="match status" value="1"/>
</dbReference>
<protein>
    <submittedName>
        <fullName evidence="2">Alpha/beta hydrolase</fullName>
    </submittedName>
</protein>
<evidence type="ECO:0000259" key="1">
    <source>
        <dbReference type="Pfam" id="PF12146"/>
    </source>
</evidence>
<dbReference type="Gene3D" id="3.40.50.1820">
    <property type="entry name" value="alpha/beta hydrolase"/>
    <property type="match status" value="1"/>
</dbReference>
<keyword evidence="3" id="KW-1185">Reference proteome</keyword>
<evidence type="ECO:0000313" key="3">
    <source>
        <dbReference type="Proteomes" id="UP000274350"/>
    </source>
</evidence>
<dbReference type="EMBL" id="CP051152">
    <property type="protein sequence ID" value="QJQ07731.1"/>
    <property type="molecule type" value="Genomic_DNA"/>
</dbReference>
<dbReference type="OrthoDB" id="9806902at2"/>
<feature type="domain" description="Serine aminopeptidase S33" evidence="1">
    <location>
        <begin position="36"/>
        <end position="265"/>
    </location>
</feature>
<keyword evidence="2" id="KW-0378">Hydrolase</keyword>
<organism evidence="2 3">
    <name type="scientific">Undibacterium piscinae</name>
    <dbReference type="NCBI Taxonomy" id="2495591"/>
    <lineage>
        <taxon>Bacteria</taxon>
        <taxon>Pseudomonadati</taxon>
        <taxon>Pseudomonadota</taxon>
        <taxon>Betaproteobacteria</taxon>
        <taxon>Burkholderiales</taxon>
        <taxon>Oxalobacteraceae</taxon>
        <taxon>Undibacterium</taxon>
    </lineage>
</organism>
<accession>A0A6M4A8X8</accession>
<dbReference type="Proteomes" id="UP000274350">
    <property type="component" value="Chromosome"/>
</dbReference>
<dbReference type="Pfam" id="PF12146">
    <property type="entry name" value="Hydrolase_4"/>
    <property type="match status" value="1"/>
</dbReference>
<proteinExistence type="predicted"/>
<dbReference type="InterPro" id="IPR029058">
    <property type="entry name" value="AB_hydrolase_fold"/>
</dbReference>
<dbReference type="KEGG" id="upi:EJG51_012850"/>
<gene>
    <name evidence="2" type="ORF">EJG51_012850</name>
</gene>
<dbReference type="SUPFAM" id="SSF53474">
    <property type="entry name" value="alpha/beta-Hydrolases"/>
    <property type="match status" value="1"/>
</dbReference>
<evidence type="ECO:0000313" key="2">
    <source>
        <dbReference type="EMBL" id="QJQ07731.1"/>
    </source>
</evidence>
<reference evidence="2 3" key="1">
    <citation type="journal article" date="2019" name="Int. J. Syst. Evol. Microbiol.">
        <title>Undibacterium piscinae sp. nov., isolated from Korean shiner intestine.</title>
        <authorList>
            <person name="Lee S.Y."/>
            <person name="Kang W."/>
            <person name="Kim P.S."/>
            <person name="Kim H.S."/>
            <person name="Sung H."/>
            <person name="Shin N.R."/>
            <person name="Whon T.W."/>
            <person name="Yun J.H."/>
            <person name="Lee J.Y."/>
            <person name="Lee J.Y."/>
            <person name="Jung M.J."/>
            <person name="Jeong Y.S."/>
            <person name="Tak E.J."/>
            <person name="Han J.E."/>
            <person name="Hyun D.W."/>
            <person name="Kang M.S."/>
            <person name="Lee K.E."/>
            <person name="Lee B.H."/>
            <person name="Bae J.W."/>
        </authorList>
    </citation>
    <scope>NUCLEOTIDE SEQUENCE [LARGE SCALE GENOMIC DNA]</scope>
    <source>
        <strain evidence="2 3">S11R28</strain>
    </source>
</reference>
<name>A0A6M4A8X8_9BURK</name>
<dbReference type="AlphaFoldDB" id="A0A6M4A8X8"/>
<dbReference type="InterPro" id="IPR022742">
    <property type="entry name" value="Hydrolase_4"/>
</dbReference>
<dbReference type="InterPro" id="IPR051044">
    <property type="entry name" value="MAG_DAG_Lipase"/>
</dbReference>
<sequence>MTGHIENTHEFVLPALDGTALFVRDWPLPLGSPAHDGVVIMHGLGEHCGRYAHVARFFNALGFAVRTYDHRGHGKSGGARGDVPDQDAMLRDARMVINDFSKQLDAPPLLFGHSMGGLFAARFATEGLAPLRGLILSSPALALRMSAIQAALLKVATVLIPGVGVANGLQTRYLSHDGEVVQAYENDALVHGKISARLLNAMLQAIKYAHEHVQTLTIPVLLLVAQDDQLVDPAGSERFAEKLAPAVSNAIFYPGFYHEIFNELDAARVFDDLRIWLEQQDFTPTLVKA</sequence>